<accession>A0ABM6XJB4</accession>
<evidence type="ECO:0000313" key="2">
    <source>
        <dbReference type="Proteomes" id="UP000260457"/>
    </source>
</evidence>
<name>A0ABM6XJB4_9BACI</name>
<dbReference type="Proteomes" id="UP000260457">
    <property type="component" value="Chromosome"/>
</dbReference>
<dbReference type="EMBL" id="CP030926">
    <property type="protein sequence ID" value="AXN37786.1"/>
    <property type="molecule type" value="Genomic_DNA"/>
</dbReference>
<reference evidence="1 2" key="1">
    <citation type="submission" date="2018-07" db="EMBL/GenBank/DDBJ databases">
        <title>The molecular basis for the intramolecular migration of carboxyl group in the catabolism of para-hydroxybenzoate via gentisate.</title>
        <authorList>
            <person name="Zhao H."/>
            <person name="Xu Y."/>
            <person name="Lin S."/>
            <person name="Spain J.C."/>
            <person name="Zhou N.-Y."/>
        </authorList>
    </citation>
    <scope>NUCLEOTIDE SEQUENCE [LARGE SCALE GENOMIC DNA]</scope>
    <source>
        <strain evidence="1 2">PHB-7a</strain>
    </source>
</reference>
<evidence type="ECO:0000313" key="1">
    <source>
        <dbReference type="EMBL" id="AXN37786.1"/>
    </source>
</evidence>
<keyword evidence="2" id="KW-1185">Reference proteome</keyword>
<gene>
    <name evidence="1" type="ORF">DTO10_04710</name>
</gene>
<protein>
    <submittedName>
        <fullName evidence="1">Uncharacterized protein</fullName>
    </submittedName>
</protein>
<proteinExistence type="predicted"/>
<dbReference type="GeneID" id="95397549"/>
<dbReference type="RefSeq" id="WP_116820822.1">
    <property type="nucleotide sequence ID" value="NZ_CP030926.1"/>
</dbReference>
<sequence length="118" mass="13650">MRAIKELPAAAESSIREALKEFENEKPGIVEAYIHPNNSFIVLDPGLTDHDIVEECTADFANKTIVNIYYNHDEHLYQIEPRSANEIVWDHSRPDESNQFSVLSEIWDIDDMIPFTKF</sequence>
<organism evidence="1 2">
    <name type="scientific">Peribacillus butanolivorans</name>
    <dbReference type="NCBI Taxonomy" id="421767"/>
    <lineage>
        <taxon>Bacteria</taxon>
        <taxon>Bacillati</taxon>
        <taxon>Bacillota</taxon>
        <taxon>Bacilli</taxon>
        <taxon>Bacillales</taxon>
        <taxon>Bacillaceae</taxon>
        <taxon>Peribacillus</taxon>
    </lineage>
</organism>